<dbReference type="STRING" id="318464.IO99_06415"/>
<evidence type="ECO:0000256" key="1">
    <source>
        <dbReference type="ARBA" id="ARBA00010617"/>
    </source>
</evidence>
<comment type="similarity">
    <text evidence="1">Belongs to the cytochrome P450 family.</text>
</comment>
<dbReference type="InterPro" id="IPR036396">
    <property type="entry name" value="Cyt_P450_sf"/>
</dbReference>
<organism evidence="7 8">
    <name type="scientific">Clostridium sulfidigenes</name>
    <dbReference type="NCBI Taxonomy" id="318464"/>
    <lineage>
        <taxon>Bacteria</taxon>
        <taxon>Bacillati</taxon>
        <taxon>Bacillota</taxon>
        <taxon>Clostridia</taxon>
        <taxon>Eubacteriales</taxon>
        <taxon>Clostridiaceae</taxon>
        <taxon>Clostridium</taxon>
    </lineage>
</organism>
<keyword evidence="4" id="KW-0560">Oxidoreductase</keyword>
<gene>
    <name evidence="7" type="ORF">IO99_06415</name>
</gene>
<dbReference type="GO" id="GO:0004497">
    <property type="term" value="F:monooxygenase activity"/>
    <property type="evidence" value="ECO:0007669"/>
    <property type="project" value="InterPro"/>
</dbReference>
<dbReference type="PRINTS" id="PR00463">
    <property type="entry name" value="EP450I"/>
</dbReference>
<evidence type="ECO:0000256" key="5">
    <source>
        <dbReference type="ARBA" id="ARBA00023004"/>
    </source>
</evidence>
<evidence type="ECO:0000256" key="2">
    <source>
        <dbReference type="ARBA" id="ARBA00022617"/>
    </source>
</evidence>
<dbReference type="EMBL" id="JPMD01000014">
    <property type="protein sequence ID" value="KEZ87214.1"/>
    <property type="molecule type" value="Genomic_DNA"/>
</dbReference>
<keyword evidence="5 6" id="KW-0408">Iron</keyword>
<dbReference type="Proteomes" id="UP000028542">
    <property type="component" value="Unassembled WGS sequence"/>
</dbReference>
<comment type="cofactor">
    <cofactor evidence="6">
        <name>heme</name>
        <dbReference type="ChEBI" id="CHEBI:30413"/>
    </cofactor>
</comment>
<evidence type="ECO:0000313" key="7">
    <source>
        <dbReference type="EMBL" id="KEZ87214.1"/>
    </source>
</evidence>
<dbReference type="InterPro" id="IPR001128">
    <property type="entry name" value="Cyt_P450"/>
</dbReference>
<evidence type="ECO:0000256" key="3">
    <source>
        <dbReference type="ARBA" id="ARBA00022723"/>
    </source>
</evidence>
<keyword evidence="3 6" id="KW-0479">Metal-binding</keyword>
<name>A0A084JE30_9CLOT</name>
<comment type="caution">
    <text evidence="7">The sequence shown here is derived from an EMBL/GenBank/DDBJ whole genome shotgun (WGS) entry which is preliminary data.</text>
</comment>
<dbReference type="eggNOG" id="COG2124">
    <property type="taxonomic scope" value="Bacteria"/>
</dbReference>
<dbReference type="InterPro" id="IPR002401">
    <property type="entry name" value="Cyt_P450_E_grp-I"/>
</dbReference>
<dbReference type="GO" id="GO:0016705">
    <property type="term" value="F:oxidoreductase activity, acting on paired donors, with incorporation or reduction of molecular oxygen"/>
    <property type="evidence" value="ECO:0007669"/>
    <property type="project" value="InterPro"/>
</dbReference>
<dbReference type="AlphaFoldDB" id="A0A084JE30"/>
<dbReference type="RefSeq" id="WP_035131433.1">
    <property type="nucleotide sequence ID" value="NZ_JPMD01000014.1"/>
</dbReference>
<dbReference type="GO" id="GO:0020037">
    <property type="term" value="F:heme binding"/>
    <property type="evidence" value="ECO:0007669"/>
    <property type="project" value="InterPro"/>
</dbReference>
<reference evidence="7 8" key="1">
    <citation type="submission" date="2014-07" db="EMBL/GenBank/DDBJ databases">
        <title>Draft genome of Clostridium sulfidigenes 113A isolated from sediments associated with methane hydrate from Krishna Godavari basin.</title>
        <authorList>
            <person name="Honkalas V.S."/>
            <person name="Dabir A.P."/>
            <person name="Arora P."/>
            <person name="Dhakephalkar P.K."/>
        </authorList>
    </citation>
    <scope>NUCLEOTIDE SEQUENCE [LARGE SCALE GENOMIC DNA]</scope>
    <source>
        <strain evidence="7 8">113A</strain>
    </source>
</reference>
<protein>
    <submittedName>
        <fullName evidence="7">Cytochrome P450</fullName>
    </submittedName>
</protein>
<dbReference type="PANTHER" id="PTHR24302:SF15">
    <property type="entry name" value="FATTY-ACID PEROXYGENASE"/>
    <property type="match status" value="1"/>
</dbReference>
<evidence type="ECO:0000256" key="6">
    <source>
        <dbReference type="PIRSR" id="PIRSR602401-1"/>
    </source>
</evidence>
<proteinExistence type="inferred from homology"/>
<accession>A0A084JE30</accession>
<evidence type="ECO:0000256" key="4">
    <source>
        <dbReference type="ARBA" id="ARBA00023002"/>
    </source>
</evidence>
<feature type="binding site" description="axial binding residue" evidence="6">
    <location>
        <position position="365"/>
    </location>
    <ligand>
        <name>heme</name>
        <dbReference type="ChEBI" id="CHEBI:30413"/>
    </ligand>
    <ligandPart>
        <name>Fe</name>
        <dbReference type="ChEBI" id="CHEBI:18248"/>
    </ligandPart>
</feature>
<dbReference type="Pfam" id="PF00067">
    <property type="entry name" value="p450"/>
    <property type="match status" value="1"/>
</dbReference>
<keyword evidence="2 6" id="KW-0349">Heme</keyword>
<dbReference type="PANTHER" id="PTHR24302">
    <property type="entry name" value="CYTOCHROME P450 FAMILY 3"/>
    <property type="match status" value="1"/>
</dbReference>
<dbReference type="CDD" id="cd11067">
    <property type="entry name" value="CYP152"/>
    <property type="match status" value="1"/>
</dbReference>
<dbReference type="SUPFAM" id="SSF48264">
    <property type="entry name" value="Cytochrome P450"/>
    <property type="match status" value="1"/>
</dbReference>
<keyword evidence="8" id="KW-1185">Reference proteome</keyword>
<evidence type="ECO:0000313" key="8">
    <source>
        <dbReference type="Proteomes" id="UP000028542"/>
    </source>
</evidence>
<dbReference type="Gene3D" id="1.10.630.10">
    <property type="entry name" value="Cytochrome P450"/>
    <property type="match status" value="1"/>
</dbReference>
<dbReference type="GO" id="GO:0005506">
    <property type="term" value="F:iron ion binding"/>
    <property type="evidence" value="ECO:0007669"/>
    <property type="project" value="InterPro"/>
</dbReference>
<dbReference type="InterPro" id="IPR050705">
    <property type="entry name" value="Cytochrome_P450_3A"/>
</dbReference>
<sequence length="419" mass="48736">MIIDEVDKKDKDIESFFNLSREGYMFIKNRMDQYKTNIFETRLLGKKVICISGGEGAKIFYDQERFKKNNALPKRVQKTLFGMNAIQTMDGEEHLHRKKLFMALMTPFNGEQLAKLVSEDLEASIDKWKVNDEVILFQESKEILCRVACKWAGVPLIESDVKERAEDFSAMVDAFGAVGPRHWKGRIARNKAEEWIVGIIKDVRSYKLKVEEDSALYSMAFHKDLQGKELSDEMAAIELINVLRPIVAISTFITFTALALYKHPEYKDKLLKGGSDYLEMFIQEVRRYYPFTPFLGGIVKKDFNWSNYEFKEGMLVLLDVYGTNHDSRIWDKPYEFCPERFKEWEDNLFNFIPQGGGNPFKGHRCPGENITMEIMKAYLDFLVNKIEFETPDQDLTYSLVRMPTLPKSGFVIKNVRRKS</sequence>